<protein>
    <submittedName>
        <fullName evidence="1">Uncharacterized protein</fullName>
    </submittedName>
</protein>
<reference evidence="2 6" key="3">
    <citation type="journal article" date="2020" name="Cell Host Microbe">
        <title>Functional and Genomic Variation between Human-Derived Isolates of Lachnospiraceae Reveals Inter- and Intra-Species Diversity.</title>
        <authorList>
            <person name="Sorbara M.T."/>
            <person name="Littmann E.R."/>
            <person name="Fontana E."/>
            <person name="Moody T.U."/>
            <person name="Kohout C.E."/>
            <person name="Gjonbalaj M."/>
            <person name="Eaton V."/>
            <person name="Seok R."/>
            <person name="Leiner I.M."/>
            <person name="Pamer E.G."/>
        </authorList>
    </citation>
    <scope>NUCLEOTIDE SEQUENCE [LARGE SCALE GENOMIC DNA]</scope>
    <source>
        <strain evidence="2 6">MSK.2.26</strain>
    </source>
</reference>
<name>A0A829WC65_9FIRM</name>
<reference evidence="3 5" key="2">
    <citation type="submission" date="2019-11" db="EMBL/GenBank/DDBJ databases">
        <title>FDA dAtabase for Regulatory Grade micrObial Sequences (FDA-ARGOS): Supporting development and validation of Infectious Disease Dx tests.</title>
        <authorList>
            <person name="Turner S."/>
            <person name="Byrd R."/>
            <person name="Tallon L."/>
            <person name="Sadzewicz L."/>
            <person name="Vavikolanu K."/>
            <person name="Mehta A."/>
            <person name="Aluvathingal J."/>
            <person name="Nadendla S."/>
            <person name="Myers T."/>
            <person name="Yan Y."/>
            <person name="Sichtig H."/>
        </authorList>
    </citation>
    <scope>NUCLEOTIDE SEQUENCE [LARGE SCALE GENOMIC DNA]</scope>
    <source>
        <strain evidence="3 5">FDAARGOS_739</strain>
    </source>
</reference>
<dbReference type="RefSeq" id="WP_038259885.1">
    <property type="nucleotide sequence ID" value="NZ_AP031445.1"/>
</dbReference>
<reference evidence="2" key="4">
    <citation type="submission" date="2020-02" db="EMBL/GenBank/DDBJ databases">
        <authorList>
            <person name="Littmann E."/>
            <person name="Sorbara M."/>
        </authorList>
    </citation>
    <scope>NUCLEOTIDE SEQUENCE</scope>
    <source>
        <strain evidence="2">MSK.2.26</strain>
    </source>
</reference>
<sequence length="61" mass="7244">MGLFCAYEYASLLAEKKEKYEEFKEARKAMVEYQTAKDNVDRILGVAPLEKELEKKKEFHR</sequence>
<dbReference type="Proteomes" id="UP000501069">
    <property type="component" value="Chromosome"/>
</dbReference>
<dbReference type="EMBL" id="JAAISW010000034">
    <property type="protein sequence ID" value="NSJ45359.1"/>
    <property type="molecule type" value="Genomic_DNA"/>
</dbReference>
<dbReference type="EMBL" id="CP050964">
    <property type="protein sequence ID" value="QIX93293.1"/>
    <property type="molecule type" value="Genomic_DNA"/>
</dbReference>
<proteinExistence type="predicted"/>
<accession>A0A829WC65</accession>
<reference evidence="1 4" key="1">
    <citation type="submission" date="2019-06" db="EMBL/GenBank/DDBJ databases">
        <title>Draft genome sequence of [Clostridium] clostridioforme NBRC 113352.</title>
        <authorList>
            <person name="Miura T."/>
            <person name="Furukawa M."/>
            <person name="Shimamura M."/>
            <person name="Ohyama Y."/>
            <person name="Yamazoe A."/>
            <person name="Kawasaki H."/>
        </authorList>
    </citation>
    <scope>NUCLEOTIDE SEQUENCE [LARGE SCALE GENOMIC DNA]</scope>
    <source>
        <strain evidence="1 4">NBRC 113352</strain>
    </source>
</reference>
<evidence type="ECO:0000313" key="4">
    <source>
        <dbReference type="Proteomes" id="UP000315200"/>
    </source>
</evidence>
<evidence type="ECO:0000313" key="1">
    <source>
        <dbReference type="EMBL" id="GEA38156.1"/>
    </source>
</evidence>
<evidence type="ECO:0000313" key="5">
    <source>
        <dbReference type="Proteomes" id="UP000501069"/>
    </source>
</evidence>
<dbReference type="Proteomes" id="UP000315200">
    <property type="component" value="Unassembled WGS sequence"/>
</dbReference>
<organism evidence="1 4">
    <name type="scientific">Enterocloster clostridioformis</name>
    <dbReference type="NCBI Taxonomy" id="1531"/>
    <lineage>
        <taxon>Bacteria</taxon>
        <taxon>Bacillati</taxon>
        <taxon>Bacillota</taxon>
        <taxon>Clostridia</taxon>
        <taxon>Lachnospirales</taxon>
        <taxon>Lachnospiraceae</taxon>
        <taxon>Enterocloster</taxon>
    </lineage>
</organism>
<evidence type="ECO:0000313" key="2">
    <source>
        <dbReference type="EMBL" id="NSJ45359.1"/>
    </source>
</evidence>
<dbReference type="AlphaFoldDB" id="A0A829WC65"/>
<evidence type="ECO:0000313" key="6">
    <source>
        <dbReference type="Proteomes" id="UP000719916"/>
    </source>
</evidence>
<gene>
    <name evidence="1" type="ORF">Ccl03g_38690</name>
    <name evidence="3" type="ORF">FOC47_23760</name>
    <name evidence="2" type="ORF">G5B26_17585</name>
</gene>
<dbReference type="EMBL" id="BJLB01000001">
    <property type="protein sequence ID" value="GEA38156.1"/>
    <property type="molecule type" value="Genomic_DNA"/>
</dbReference>
<dbReference type="Proteomes" id="UP000719916">
    <property type="component" value="Unassembled WGS sequence"/>
</dbReference>
<evidence type="ECO:0000313" key="3">
    <source>
        <dbReference type="EMBL" id="QIX93293.1"/>
    </source>
</evidence>
<dbReference type="GeneID" id="57964209"/>